<accession>A0ABY6CPL9</accession>
<dbReference type="InterPro" id="IPR016155">
    <property type="entry name" value="Mopterin_synth/thiamin_S_b"/>
</dbReference>
<protein>
    <recommendedName>
        <fullName evidence="3">Molybdopterin synthase sulfur carrier subunit</fullName>
    </recommendedName>
</protein>
<keyword evidence="1" id="KW-0547">Nucleotide-binding</keyword>
<dbReference type="InterPro" id="IPR003749">
    <property type="entry name" value="ThiS/MoaD-like"/>
</dbReference>
<gene>
    <name evidence="4" type="primary">moaD</name>
    <name evidence="4" type="ORF">N6H18_00565</name>
</gene>
<organism evidence="4 5">
    <name type="scientific">Reichenbachiella agarivorans</name>
    <dbReference type="NCBI Taxonomy" id="2979464"/>
    <lineage>
        <taxon>Bacteria</taxon>
        <taxon>Pseudomonadati</taxon>
        <taxon>Bacteroidota</taxon>
        <taxon>Cytophagia</taxon>
        <taxon>Cytophagales</taxon>
        <taxon>Reichenbachiellaceae</taxon>
        <taxon>Reichenbachiella</taxon>
    </lineage>
</organism>
<dbReference type="RefSeq" id="WP_262309902.1">
    <property type="nucleotide sequence ID" value="NZ_CP106679.1"/>
</dbReference>
<dbReference type="InterPro" id="IPR010038">
    <property type="entry name" value="MoaD_arc-typ"/>
</dbReference>
<dbReference type="PANTHER" id="PTHR33359">
    <property type="entry name" value="MOLYBDOPTERIN SYNTHASE SULFUR CARRIER SUBUNIT"/>
    <property type="match status" value="1"/>
</dbReference>
<dbReference type="SUPFAM" id="SSF54285">
    <property type="entry name" value="MoaD/ThiS"/>
    <property type="match status" value="1"/>
</dbReference>
<dbReference type="Pfam" id="PF02597">
    <property type="entry name" value="ThiS"/>
    <property type="match status" value="1"/>
</dbReference>
<dbReference type="NCBIfam" id="TIGR01687">
    <property type="entry name" value="moaD_arch"/>
    <property type="match status" value="1"/>
</dbReference>
<keyword evidence="5" id="KW-1185">Reference proteome</keyword>
<evidence type="ECO:0000313" key="4">
    <source>
        <dbReference type="EMBL" id="UXP32467.1"/>
    </source>
</evidence>
<evidence type="ECO:0000256" key="2">
    <source>
        <dbReference type="ARBA" id="ARBA00024200"/>
    </source>
</evidence>
<dbReference type="CDD" id="cd00754">
    <property type="entry name" value="Ubl_MoaD"/>
    <property type="match status" value="1"/>
</dbReference>
<dbReference type="NCBIfam" id="TIGR01682">
    <property type="entry name" value="moaD"/>
    <property type="match status" value="1"/>
</dbReference>
<comment type="similarity">
    <text evidence="2">Belongs to the MoaD family.</text>
</comment>
<sequence>MQISILAFGIARDILGTSTFDMEIKDGQTVAEIVDELKSKYAAFNKLNSVLLAVNEDYVDDDYIVQQGDELAIIPPVSGG</sequence>
<dbReference type="EMBL" id="CP106679">
    <property type="protein sequence ID" value="UXP32467.1"/>
    <property type="molecule type" value="Genomic_DNA"/>
</dbReference>
<dbReference type="Gene3D" id="3.10.20.30">
    <property type="match status" value="1"/>
</dbReference>
<evidence type="ECO:0000256" key="3">
    <source>
        <dbReference type="ARBA" id="ARBA00024247"/>
    </source>
</evidence>
<dbReference type="InterPro" id="IPR044672">
    <property type="entry name" value="MOCS2A"/>
</dbReference>
<evidence type="ECO:0000313" key="5">
    <source>
        <dbReference type="Proteomes" id="UP001065174"/>
    </source>
</evidence>
<evidence type="ECO:0000256" key="1">
    <source>
        <dbReference type="ARBA" id="ARBA00022741"/>
    </source>
</evidence>
<dbReference type="PANTHER" id="PTHR33359:SF1">
    <property type="entry name" value="MOLYBDOPTERIN SYNTHASE SULFUR CARRIER SUBUNIT"/>
    <property type="match status" value="1"/>
</dbReference>
<dbReference type="Proteomes" id="UP001065174">
    <property type="component" value="Chromosome"/>
</dbReference>
<name>A0ABY6CPL9_9BACT</name>
<dbReference type="InterPro" id="IPR012675">
    <property type="entry name" value="Beta-grasp_dom_sf"/>
</dbReference>
<reference evidence="4" key="1">
    <citation type="submission" date="2022-09" db="EMBL/GenBank/DDBJ databases">
        <title>Comparative genomics and taxonomic characterization of three novel marine species of genus Reichenbachiella exhibiting antioxidant and polysaccharide degradation activities.</title>
        <authorList>
            <person name="Muhammad N."/>
            <person name="Lee Y.-J."/>
            <person name="Ko J."/>
            <person name="Kim S.-G."/>
        </authorList>
    </citation>
    <scope>NUCLEOTIDE SEQUENCE</scope>
    <source>
        <strain evidence="4">BKB1-1</strain>
    </source>
</reference>
<proteinExistence type="inferred from homology"/>